<evidence type="ECO:0000313" key="2">
    <source>
        <dbReference type="EMBL" id="QDU95950.1"/>
    </source>
</evidence>
<dbReference type="EMBL" id="CP036433">
    <property type="protein sequence ID" value="QDU95950.1"/>
    <property type="molecule type" value="Genomic_DNA"/>
</dbReference>
<proteinExistence type="predicted"/>
<keyword evidence="3" id="KW-1185">Reference proteome</keyword>
<organism evidence="2 3">
    <name type="scientific">Lignipirellula cremea</name>
    <dbReference type="NCBI Taxonomy" id="2528010"/>
    <lineage>
        <taxon>Bacteria</taxon>
        <taxon>Pseudomonadati</taxon>
        <taxon>Planctomycetota</taxon>
        <taxon>Planctomycetia</taxon>
        <taxon>Pirellulales</taxon>
        <taxon>Pirellulaceae</taxon>
        <taxon>Lignipirellula</taxon>
    </lineage>
</organism>
<feature type="region of interest" description="Disordered" evidence="1">
    <location>
        <begin position="145"/>
        <end position="164"/>
    </location>
</feature>
<sequence length="201" mass="22162">MAPLSCSRERRARSGDFDDHPGAGILCDESYAPAIGCCCDVMAMSLLSRMVSPPGDEELRNGQLARVDSSKKIVHPPSLTGGKIFYRLIRGNPSAILTTNASKEGGCNGRTCWQAEPHALPKRSRRQYASRVLSGKPNGVMKASFTHSRRRARKPKESEASWRRSNRPFSGRLVAKACCDRALPISLCKSASLRTRQGFWR</sequence>
<evidence type="ECO:0000256" key="1">
    <source>
        <dbReference type="SAM" id="MobiDB-lite"/>
    </source>
</evidence>
<dbReference type="AlphaFoldDB" id="A0A518DVT4"/>
<accession>A0A518DVT4</accession>
<dbReference type="KEGG" id="lcre:Pla8534_37690"/>
<gene>
    <name evidence="2" type="ORF">Pla8534_37690</name>
</gene>
<dbReference type="Proteomes" id="UP000317648">
    <property type="component" value="Chromosome"/>
</dbReference>
<name>A0A518DVT4_9BACT</name>
<reference evidence="2 3" key="1">
    <citation type="submission" date="2019-02" db="EMBL/GenBank/DDBJ databases">
        <title>Deep-cultivation of Planctomycetes and their phenomic and genomic characterization uncovers novel biology.</title>
        <authorList>
            <person name="Wiegand S."/>
            <person name="Jogler M."/>
            <person name="Boedeker C."/>
            <person name="Pinto D."/>
            <person name="Vollmers J."/>
            <person name="Rivas-Marin E."/>
            <person name="Kohn T."/>
            <person name="Peeters S.H."/>
            <person name="Heuer A."/>
            <person name="Rast P."/>
            <person name="Oberbeckmann S."/>
            <person name="Bunk B."/>
            <person name="Jeske O."/>
            <person name="Meyerdierks A."/>
            <person name="Storesund J.E."/>
            <person name="Kallscheuer N."/>
            <person name="Luecker S."/>
            <person name="Lage O.M."/>
            <person name="Pohl T."/>
            <person name="Merkel B.J."/>
            <person name="Hornburger P."/>
            <person name="Mueller R.-W."/>
            <person name="Bruemmer F."/>
            <person name="Labrenz M."/>
            <person name="Spormann A.M."/>
            <person name="Op den Camp H."/>
            <person name="Overmann J."/>
            <person name="Amann R."/>
            <person name="Jetten M.S.M."/>
            <person name="Mascher T."/>
            <person name="Medema M.H."/>
            <person name="Devos D.P."/>
            <person name="Kaster A.-K."/>
            <person name="Ovreas L."/>
            <person name="Rohde M."/>
            <person name="Galperin M.Y."/>
            <person name="Jogler C."/>
        </authorList>
    </citation>
    <scope>NUCLEOTIDE SEQUENCE [LARGE SCALE GENOMIC DNA]</scope>
    <source>
        <strain evidence="2 3">Pla85_3_4</strain>
    </source>
</reference>
<evidence type="ECO:0000313" key="3">
    <source>
        <dbReference type="Proteomes" id="UP000317648"/>
    </source>
</evidence>
<protein>
    <submittedName>
        <fullName evidence="2">Uncharacterized protein</fullName>
    </submittedName>
</protein>